<dbReference type="PANTHER" id="PTHR42923">
    <property type="entry name" value="PROTOPORPHYRINOGEN OXIDASE"/>
    <property type="match status" value="1"/>
</dbReference>
<dbReference type="RefSeq" id="WP_344484457.1">
    <property type="nucleotide sequence ID" value="NZ_BAAASB010000024.1"/>
</dbReference>
<dbReference type="InterPro" id="IPR050464">
    <property type="entry name" value="Zeta_carotene_desat/Oxidored"/>
</dbReference>
<feature type="domain" description="Amine oxidase" evidence="1">
    <location>
        <begin position="23"/>
        <end position="517"/>
    </location>
</feature>
<keyword evidence="3" id="KW-1185">Reference proteome</keyword>
<organism evidence="2 3">
    <name type="scientific">Streptomyces amakusaensis</name>
    <dbReference type="NCBI Taxonomy" id="67271"/>
    <lineage>
        <taxon>Bacteria</taxon>
        <taxon>Bacillati</taxon>
        <taxon>Actinomycetota</taxon>
        <taxon>Actinomycetes</taxon>
        <taxon>Kitasatosporales</taxon>
        <taxon>Streptomycetaceae</taxon>
        <taxon>Streptomyces</taxon>
    </lineage>
</organism>
<evidence type="ECO:0000259" key="1">
    <source>
        <dbReference type="Pfam" id="PF01593"/>
    </source>
</evidence>
<protein>
    <submittedName>
        <fullName evidence="2">FAD-dependent oxidoreductase</fullName>
    </submittedName>
</protein>
<evidence type="ECO:0000313" key="2">
    <source>
        <dbReference type="EMBL" id="MFC5155938.1"/>
    </source>
</evidence>
<name>A0ABW0AT36_9ACTN</name>
<evidence type="ECO:0000313" key="3">
    <source>
        <dbReference type="Proteomes" id="UP001596160"/>
    </source>
</evidence>
<proteinExistence type="predicted"/>
<dbReference type="SUPFAM" id="SSF51905">
    <property type="entry name" value="FAD/NAD(P)-binding domain"/>
    <property type="match status" value="1"/>
</dbReference>
<dbReference type="Gene3D" id="3.50.50.60">
    <property type="entry name" value="FAD/NAD(P)-binding domain"/>
    <property type="match status" value="1"/>
</dbReference>
<accession>A0ABW0AT36</accession>
<gene>
    <name evidence="2" type="ORF">ACFPRH_29925</name>
</gene>
<dbReference type="Pfam" id="PF01593">
    <property type="entry name" value="Amino_oxidase"/>
    <property type="match status" value="1"/>
</dbReference>
<comment type="caution">
    <text evidence="2">The sequence shown here is derived from an EMBL/GenBank/DDBJ whole genome shotgun (WGS) entry which is preliminary data.</text>
</comment>
<dbReference type="InterPro" id="IPR036188">
    <property type="entry name" value="FAD/NAD-bd_sf"/>
</dbReference>
<dbReference type="Proteomes" id="UP001596160">
    <property type="component" value="Unassembled WGS sequence"/>
</dbReference>
<dbReference type="PANTHER" id="PTHR42923:SF46">
    <property type="entry name" value="AMINE OXIDASE"/>
    <property type="match status" value="1"/>
</dbReference>
<dbReference type="EMBL" id="JBHSKP010000027">
    <property type="protein sequence ID" value="MFC5155938.1"/>
    <property type="molecule type" value="Genomic_DNA"/>
</dbReference>
<sequence length="567" mass="61209">MRTDPGSGARGGRRVVVVGGGPAGLTVAMELAERGFEVTVVEARALGGKARSIPVLGTGRGGRSDLPGEHGFRFFPGFYRNVTETMARIPARGGSVADRLVATTEVLYARDGERDGVVVDIAGGPATRNVEVTLRAMGRLAARTPGLSPEESAHFANRLLVFATSGRSRRDGEFENVSWWDFTAGATASEEYRRLCVIGPTRTLVAAKAESASVASIGRVQVEFWAGLLGGARHAEADRVLDAPSTEAWIGPWAAHLVGLGVRFLVGHRVTRLRTARGAVRAAVVRTPSGVVREIEADWFVCAVPAEAAVRTLGPEVCELDESLRAVDRLETDWMTGVQFFLRERTPLVHGHVIHVDSPWALTSVAQAQFWSGIDFSARYGDGTVHDCLSVDVSAWDVPGLLTGRPARECTREEVVREVWHQLTQSLRRDGRGLLSPGLVHTCFTDPAIRWPSKPGSLARNTDPLLISTAGSRRWRPKPAGKVPNLFQAGDHVDVDLNLATMEAADQSAKAAVNALLATAGSTAPECVVRGWEQPAELARLQRLDDELYAAGLPNTFDRPAPWQRDR</sequence>
<reference evidence="3" key="1">
    <citation type="journal article" date="2019" name="Int. J. Syst. Evol. Microbiol.">
        <title>The Global Catalogue of Microorganisms (GCM) 10K type strain sequencing project: providing services to taxonomists for standard genome sequencing and annotation.</title>
        <authorList>
            <consortium name="The Broad Institute Genomics Platform"/>
            <consortium name="The Broad Institute Genome Sequencing Center for Infectious Disease"/>
            <person name="Wu L."/>
            <person name="Ma J."/>
        </authorList>
    </citation>
    <scope>NUCLEOTIDE SEQUENCE [LARGE SCALE GENOMIC DNA]</scope>
    <source>
        <strain evidence="3">PCU 266</strain>
    </source>
</reference>
<dbReference type="InterPro" id="IPR002937">
    <property type="entry name" value="Amino_oxidase"/>
</dbReference>